<keyword evidence="1" id="KW-1133">Transmembrane helix</keyword>
<gene>
    <name evidence="2" type="ORF">RZN69_07580</name>
</gene>
<evidence type="ECO:0000256" key="1">
    <source>
        <dbReference type="SAM" id="Phobius"/>
    </source>
</evidence>
<dbReference type="Proteomes" id="UP001304300">
    <property type="component" value="Chromosome"/>
</dbReference>
<dbReference type="EC" id="2.4.-.-" evidence="2"/>
<dbReference type="KEGG" id="puo:RZN69_07580"/>
<keyword evidence="1" id="KW-0472">Membrane</keyword>
<dbReference type="RefSeq" id="WP_317835484.1">
    <property type="nucleotide sequence ID" value="NZ_CP136920.1"/>
</dbReference>
<dbReference type="AlphaFoldDB" id="A0AAQ3LC50"/>
<keyword evidence="1" id="KW-0812">Transmembrane</keyword>
<name>A0AAQ3LC50_9BACT</name>
<evidence type="ECO:0000313" key="3">
    <source>
        <dbReference type="Proteomes" id="UP001304300"/>
    </source>
</evidence>
<keyword evidence="3" id="KW-1185">Reference proteome</keyword>
<dbReference type="GO" id="GO:0016757">
    <property type="term" value="F:glycosyltransferase activity"/>
    <property type="evidence" value="ECO:0007669"/>
    <property type="project" value="UniProtKB-KW"/>
</dbReference>
<feature type="transmembrane region" description="Helical" evidence="1">
    <location>
        <begin position="435"/>
        <end position="453"/>
    </location>
</feature>
<feature type="transmembrane region" description="Helical" evidence="1">
    <location>
        <begin position="280"/>
        <end position="298"/>
    </location>
</feature>
<feature type="transmembrane region" description="Helical" evidence="1">
    <location>
        <begin position="407"/>
        <end position="428"/>
    </location>
</feature>
<feature type="transmembrane region" description="Helical" evidence="1">
    <location>
        <begin position="344"/>
        <end position="366"/>
    </location>
</feature>
<sequence>MNLNSRSRILLLIVVGLCSFAFGYFVLEAYPAINVFKKVAYWAMTLGFGLFIFFLFRVLREAWRENGGRPDRKLIYAYLGVVCVGSLFMYRAETPAFRMVMDDHIIAATSKQLHEHRLAVAPSRIININNNFVMTHHWIDKRPIFFAYLGSIVSDLTGYRAKNTVYLNLILGGVLMALVFGFGRSIGGYKVGIGAVALLISAPMISNLASGGGLETCNLVMIVTTMWAGSAYLKRPNTDRFGLFTMSAVLLAQTRYESVIFLLPVGLTIFYSWYRERKVFLPYFVYVCPVLLIPYVLQHRIFEVNDGMWQMRDVHRGENPFGFEYFYDNLASAIHVFFSSEGTFGNSILLSAVGVIAMVMFAVLALRHYRDFRGINSSLQSLIFFSVGFVLLFLILMLYAWEFDHPVIRRLAAPLMLPLAFGAAYFVFSYLRNAVFHKVAFGVIALYFLFAAFPDTSKREYLHENNAYQDYQAAEKYMEMREGDRLFVISENVSFFALYPVEVLRLAEAPFRAKQIKYYINQPGSPDLLVFRRMVWSPEKNDYIDDGRFKLDEDIFEYEVVWEDAYQEVMKAQFLRITDVRDVDMPKPEVEPETWEEYLNFWAQNIP</sequence>
<feature type="transmembrane region" description="Helical" evidence="1">
    <location>
        <begin position="74"/>
        <end position="92"/>
    </location>
</feature>
<feature type="transmembrane region" description="Helical" evidence="1">
    <location>
        <begin position="9"/>
        <end position="27"/>
    </location>
</feature>
<feature type="transmembrane region" description="Helical" evidence="1">
    <location>
        <begin position="378"/>
        <end position="401"/>
    </location>
</feature>
<keyword evidence="2" id="KW-0808">Transferase</keyword>
<reference evidence="2 3" key="1">
    <citation type="submission" date="2023-10" db="EMBL/GenBank/DDBJ databases">
        <title>Rubellicoccus peritrichatus gen. nov., sp. nov., isolated from an algae of coral reef tank.</title>
        <authorList>
            <person name="Luo J."/>
        </authorList>
    </citation>
    <scope>NUCLEOTIDE SEQUENCE [LARGE SCALE GENOMIC DNA]</scope>
    <source>
        <strain evidence="2 3">CR14</strain>
    </source>
</reference>
<feature type="transmembrane region" description="Helical" evidence="1">
    <location>
        <begin position="39"/>
        <end position="59"/>
    </location>
</feature>
<dbReference type="EMBL" id="CP136920">
    <property type="protein sequence ID" value="WOO42950.1"/>
    <property type="molecule type" value="Genomic_DNA"/>
</dbReference>
<feature type="transmembrane region" description="Helical" evidence="1">
    <location>
        <begin position="254"/>
        <end position="274"/>
    </location>
</feature>
<accession>A0AAQ3LC50</accession>
<feature type="transmembrane region" description="Helical" evidence="1">
    <location>
        <begin position="165"/>
        <end position="182"/>
    </location>
</feature>
<feature type="transmembrane region" description="Helical" evidence="1">
    <location>
        <begin position="189"/>
        <end position="206"/>
    </location>
</feature>
<proteinExistence type="predicted"/>
<organism evidence="2 3">
    <name type="scientific">Rubellicoccus peritrichatus</name>
    <dbReference type="NCBI Taxonomy" id="3080537"/>
    <lineage>
        <taxon>Bacteria</taxon>
        <taxon>Pseudomonadati</taxon>
        <taxon>Verrucomicrobiota</taxon>
        <taxon>Opitutia</taxon>
        <taxon>Puniceicoccales</taxon>
        <taxon>Cerasicoccaceae</taxon>
        <taxon>Rubellicoccus</taxon>
    </lineage>
</organism>
<keyword evidence="2" id="KW-0328">Glycosyltransferase</keyword>
<evidence type="ECO:0000313" key="2">
    <source>
        <dbReference type="EMBL" id="WOO42950.1"/>
    </source>
</evidence>
<protein>
    <submittedName>
        <fullName evidence="2">Glycosyltransferase family 39 protein</fullName>
        <ecNumber evidence="2">2.4.-.-</ecNumber>
    </submittedName>
</protein>